<dbReference type="Gene3D" id="2.60.120.560">
    <property type="entry name" value="Exo-inulinase, domain 1"/>
    <property type="match status" value="1"/>
</dbReference>
<accession>A0A437PTP5</accession>
<dbReference type="AlphaFoldDB" id="A0A437PTP5"/>
<proteinExistence type="predicted"/>
<keyword evidence="3" id="KW-1185">Reference proteome</keyword>
<evidence type="ECO:0000259" key="1">
    <source>
        <dbReference type="Pfam" id="PF06439"/>
    </source>
</evidence>
<sequence>MKKIFLFALLLPLSGFSQSKKWIDLFNGKDLNDWKMSDNTQTFSVQDGLLMVEGPRNHLFYNGPVANHDFKDFELEAEIMTYPGANSGVYVCTEFLPNDWPKAGYEIQVNNSHTDWRRSASLYNIVDVAELNVKDNQWYKMNITVKGNRIVTKLNGVTVVDYTQPETPNRNEGNKLRVIKNGTIAIQGHDPKSKIAYKSIKVRLL</sequence>
<dbReference type="EMBL" id="SACY01000002">
    <property type="protein sequence ID" value="RVU25626.1"/>
    <property type="molecule type" value="Genomic_DNA"/>
</dbReference>
<dbReference type="Proteomes" id="UP000282832">
    <property type="component" value="Unassembled WGS sequence"/>
</dbReference>
<dbReference type="RefSeq" id="WP_127802779.1">
    <property type="nucleotide sequence ID" value="NZ_SACY01000002.1"/>
</dbReference>
<name>A0A437PTP5_9BACT</name>
<protein>
    <submittedName>
        <fullName evidence="2">DUF1080 domain-containing protein</fullName>
    </submittedName>
</protein>
<organism evidence="2 3">
    <name type="scientific">Sandaracinomonas limnophila</name>
    <dbReference type="NCBI Taxonomy" id="1862386"/>
    <lineage>
        <taxon>Bacteria</taxon>
        <taxon>Pseudomonadati</taxon>
        <taxon>Bacteroidota</taxon>
        <taxon>Cytophagia</taxon>
        <taxon>Cytophagales</taxon>
        <taxon>Flectobacillaceae</taxon>
        <taxon>Sandaracinomonas</taxon>
    </lineage>
</organism>
<gene>
    <name evidence="2" type="ORF">EOJ36_04190</name>
</gene>
<dbReference type="GO" id="GO:0016787">
    <property type="term" value="F:hydrolase activity"/>
    <property type="evidence" value="ECO:0007669"/>
    <property type="project" value="InterPro"/>
</dbReference>
<reference evidence="2 3" key="1">
    <citation type="submission" date="2019-01" db="EMBL/GenBank/DDBJ databases">
        <authorList>
            <person name="Chen W.-M."/>
        </authorList>
    </citation>
    <scope>NUCLEOTIDE SEQUENCE [LARGE SCALE GENOMIC DNA]</scope>
    <source>
        <strain evidence="2 3">FSY-15</strain>
    </source>
</reference>
<evidence type="ECO:0000313" key="2">
    <source>
        <dbReference type="EMBL" id="RVU25626.1"/>
    </source>
</evidence>
<dbReference type="OrthoDB" id="949239at2"/>
<dbReference type="Pfam" id="PF06439">
    <property type="entry name" value="3keto-disac_hyd"/>
    <property type="match status" value="1"/>
</dbReference>
<evidence type="ECO:0000313" key="3">
    <source>
        <dbReference type="Proteomes" id="UP000282832"/>
    </source>
</evidence>
<comment type="caution">
    <text evidence="2">The sequence shown here is derived from an EMBL/GenBank/DDBJ whole genome shotgun (WGS) entry which is preliminary data.</text>
</comment>
<feature type="domain" description="3-keto-alpha-glucoside-1,2-lyase/3-keto-2-hydroxy-glucal hydratase" evidence="1">
    <location>
        <begin position="21"/>
        <end position="203"/>
    </location>
</feature>
<dbReference type="InterPro" id="IPR010496">
    <property type="entry name" value="AL/BT2_dom"/>
</dbReference>